<proteinExistence type="predicted"/>
<gene>
    <name evidence="2" type="ORF">TMES_07170</name>
</gene>
<feature type="chain" id="PRO_5013186519" description="Metal ABC transporter permease" evidence="1">
    <location>
        <begin position="28"/>
        <end position="234"/>
    </location>
</feature>
<evidence type="ECO:0000313" key="3">
    <source>
        <dbReference type="Proteomes" id="UP000193391"/>
    </source>
</evidence>
<keyword evidence="3" id="KW-1185">Reference proteome</keyword>
<evidence type="ECO:0000256" key="1">
    <source>
        <dbReference type="SAM" id="SignalP"/>
    </source>
</evidence>
<keyword evidence="1" id="KW-0732">Signal</keyword>
<evidence type="ECO:0000313" key="2">
    <source>
        <dbReference type="EMBL" id="OSQ39733.1"/>
    </source>
</evidence>
<reference evidence="2 3" key="1">
    <citation type="submission" date="2014-03" db="EMBL/GenBank/DDBJ databases">
        <title>The draft genome sequence of Thalassospira mesophila JCM 18969.</title>
        <authorList>
            <person name="Lai Q."/>
            <person name="Shao Z."/>
        </authorList>
    </citation>
    <scope>NUCLEOTIDE SEQUENCE [LARGE SCALE GENOMIC DNA]</scope>
    <source>
        <strain evidence="2 3">JCM 18969</strain>
    </source>
</reference>
<comment type="caution">
    <text evidence="2">The sequence shown here is derived from an EMBL/GenBank/DDBJ whole genome shotgun (WGS) entry which is preliminary data.</text>
</comment>
<dbReference type="Proteomes" id="UP000193391">
    <property type="component" value="Unassembled WGS sequence"/>
</dbReference>
<dbReference type="STRING" id="1293891.TMES_07170"/>
<evidence type="ECO:0008006" key="4">
    <source>
        <dbReference type="Google" id="ProtNLM"/>
    </source>
</evidence>
<dbReference type="RefSeq" id="WP_085580875.1">
    <property type="nucleotide sequence ID" value="NZ_JFKA01000002.1"/>
</dbReference>
<dbReference type="EMBL" id="JFKA01000002">
    <property type="protein sequence ID" value="OSQ39733.1"/>
    <property type="molecule type" value="Genomic_DNA"/>
</dbReference>
<name>A0A1Y2L5C5_9PROT</name>
<protein>
    <recommendedName>
        <fullName evidence="4">Metal ABC transporter permease</fullName>
    </recommendedName>
</protein>
<organism evidence="2 3">
    <name type="scientific">Thalassospira mesophila</name>
    <dbReference type="NCBI Taxonomy" id="1293891"/>
    <lineage>
        <taxon>Bacteria</taxon>
        <taxon>Pseudomonadati</taxon>
        <taxon>Pseudomonadota</taxon>
        <taxon>Alphaproteobacteria</taxon>
        <taxon>Rhodospirillales</taxon>
        <taxon>Thalassospiraceae</taxon>
        <taxon>Thalassospira</taxon>
    </lineage>
</organism>
<accession>A0A1Y2L5C5</accession>
<feature type="signal peptide" evidence="1">
    <location>
        <begin position="1"/>
        <end position="27"/>
    </location>
</feature>
<dbReference type="AlphaFoldDB" id="A0A1Y2L5C5"/>
<dbReference type="OrthoDB" id="9799947at2"/>
<sequence>MKPFIFATFAAIGLSVAFTPLASFANAAPTPEHLRGTIASITPQSLVIHTRDDKDVTVILDDQTSYSAVVKSSLDDITEGSYIGTATKTIGSKLIALEVSIFPPEMRGAGEGHYAWDKIADTTLAAGAATASAMTNGNVTTVASSGKTDVNSAMTNGNVATAAAKGGLTVLNVTYKGGKQTVLVPPTAPVVALQIGSKADLATGAAVFVVALKDGTTTTAKLVAVGKGGVIPPM</sequence>